<accession>A0A2M9EYM2</accession>
<sequence>MVWLYLFSGILLLFVIITCLHSLLLPRPKKHSKVNGSPLVSILVPMRNEAHNVQGMVQALKRQSYSSIEVFFLDDESTDGTTEALAVATLGDSRLNVVQGAPKPDGWIGKVFACHQLSQHATGDYLLFLDADVRIEETAVSDVLALMQRKKLGLVSGFSRFLLPTFLNKLLVPLQHFIVLFHLPMVFARWSNWPPATAAHGGFMFFERGAYDSIGGHASVWSNIVEDVAISKQIKKQGHKMWLLNITEFVSCTMYDSDRDVWTGFSKNIFNGLGRSVPLALGISFFYGVFYVSPLFLASAAFIGDRPEWLIPYALISLQAFVVYLTTREPRHLAFFIPFSALAFIALLLYAMTRSLKGHQVEWKGRFYG</sequence>
<keyword evidence="1" id="KW-0812">Transmembrane</keyword>
<dbReference type="Proteomes" id="UP000228680">
    <property type="component" value="Unassembled WGS sequence"/>
</dbReference>
<keyword evidence="3" id="KW-0808">Transferase</keyword>
<dbReference type="InterPro" id="IPR001173">
    <property type="entry name" value="Glyco_trans_2-like"/>
</dbReference>
<dbReference type="InterPro" id="IPR029044">
    <property type="entry name" value="Nucleotide-diphossugar_trans"/>
</dbReference>
<dbReference type="GO" id="GO:0016740">
    <property type="term" value="F:transferase activity"/>
    <property type="evidence" value="ECO:0007669"/>
    <property type="project" value="UniProtKB-KW"/>
</dbReference>
<dbReference type="Gene3D" id="3.90.550.10">
    <property type="entry name" value="Spore Coat Polysaccharide Biosynthesis Protein SpsA, Chain A"/>
    <property type="match status" value="1"/>
</dbReference>
<feature type="domain" description="Glycosyltransferase 2-like" evidence="2">
    <location>
        <begin position="41"/>
        <end position="157"/>
    </location>
</feature>
<reference evidence="3 4" key="1">
    <citation type="submission" date="2017-10" db="EMBL/GenBank/DDBJ databases">
        <title>Draft genome of Chryseomicrobium casticus sp. nov.</title>
        <authorList>
            <person name="Chakraborty R."/>
            <person name="Saha T."/>
        </authorList>
    </citation>
    <scope>NUCLEOTIDE SEQUENCE [LARGE SCALE GENOMIC DNA]</scope>
    <source>
        <strain evidence="3 4">ET03</strain>
    </source>
</reference>
<gene>
    <name evidence="3" type="ORF">CQS04_10450</name>
</gene>
<organism evidence="3 4">
    <name type="scientific">Chryseomicrobium excrementi</name>
    <dbReference type="NCBI Taxonomy" id="2041346"/>
    <lineage>
        <taxon>Bacteria</taxon>
        <taxon>Bacillati</taxon>
        <taxon>Bacillota</taxon>
        <taxon>Bacilli</taxon>
        <taxon>Bacillales</taxon>
        <taxon>Caryophanaceae</taxon>
        <taxon>Chryseomicrobium</taxon>
    </lineage>
</organism>
<keyword evidence="4" id="KW-1185">Reference proteome</keyword>
<dbReference type="EMBL" id="PCGR01000003">
    <property type="protein sequence ID" value="PJK16315.1"/>
    <property type="molecule type" value="Genomic_DNA"/>
</dbReference>
<feature type="transmembrane region" description="Helical" evidence="1">
    <location>
        <begin position="309"/>
        <end position="326"/>
    </location>
</feature>
<name>A0A2M9EYM2_9BACL</name>
<comment type="caution">
    <text evidence="3">The sequence shown here is derived from an EMBL/GenBank/DDBJ whole genome shotgun (WGS) entry which is preliminary data.</text>
</comment>
<dbReference type="Pfam" id="PF00535">
    <property type="entry name" value="Glycos_transf_2"/>
    <property type="match status" value="1"/>
</dbReference>
<dbReference type="SUPFAM" id="SSF53448">
    <property type="entry name" value="Nucleotide-diphospho-sugar transferases"/>
    <property type="match status" value="1"/>
</dbReference>
<feature type="transmembrane region" description="Helical" evidence="1">
    <location>
        <begin position="277"/>
        <end position="303"/>
    </location>
</feature>
<dbReference type="PANTHER" id="PTHR43646:SF3">
    <property type="entry name" value="SLR1566 PROTEIN"/>
    <property type="match status" value="1"/>
</dbReference>
<dbReference type="AlphaFoldDB" id="A0A2M9EYM2"/>
<keyword evidence="1" id="KW-1133">Transmembrane helix</keyword>
<keyword evidence="1" id="KW-0472">Membrane</keyword>
<evidence type="ECO:0000256" key="1">
    <source>
        <dbReference type="SAM" id="Phobius"/>
    </source>
</evidence>
<evidence type="ECO:0000313" key="3">
    <source>
        <dbReference type="EMBL" id="PJK16315.1"/>
    </source>
</evidence>
<dbReference type="PANTHER" id="PTHR43646">
    <property type="entry name" value="GLYCOSYLTRANSFERASE"/>
    <property type="match status" value="1"/>
</dbReference>
<proteinExistence type="predicted"/>
<feature type="transmembrane region" description="Helical" evidence="1">
    <location>
        <begin position="6"/>
        <end position="25"/>
    </location>
</feature>
<feature type="transmembrane region" description="Helical" evidence="1">
    <location>
        <begin position="333"/>
        <end position="353"/>
    </location>
</feature>
<protein>
    <submittedName>
        <fullName evidence="3">Glycosyl transferase family 2</fullName>
    </submittedName>
</protein>
<evidence type="ECO:0000313" key="4">
    <source>
        <dbReference type="Proteomes" id="UP000228680"/>
    </source>
</evidence>
<dbReference type="OrthoDB" id="9806525at2"/>
<evidence type="ECO:0000259" key="2">
    <source>
        <dbReference type="Pfam" id="PF00535"/>
    </source>
</evidence>